<dbReference type="AlphaFoldDB" id="A3IHM9"/>
<name>A3IHM9_9CHRO</name>
<keyword evidence="2" id="KW-1185">Reference proteome</keyword>
<accession>A3IHM9</accession>
<dbReference type="Proteomes" id="UP000003781">
    <property type="component" value="Unassembled WGS sequence"/>
</dbReference>
<organism evidence="1 2">
    <name type="scientific">Crocosphaera chwakensis CCY0110</name>
    <dbReference type="NCBI Taxonomy" id="391612"/>
    <lineage>
        <taxon>Bacteria</taxon>
        <taxon>Bacillati</taxon>
        <taxon>Cyanobacteriota</taxon>
        <taxon>Cyanophyceae</taxon>
        <taxon>Oscillatoriophycideae</taxon>
        <taxon>Chroococcales</taxon>
        <taxon>Aphanothecaceae</taxon>
        <taxon>Crocosphaera</taxon>
        <taxon>Crocosphaera chwakensis</taxon>
    </lineage>
</organism>
<comment type="caution">
    <text evidence="1">The sequence shown here is derived from an EMBL/GenBank/DDBJ whole genome shotgun (WGS) entry which is preliminary data.</text>
</comment>
<proteinExistence type="predicted"/>
<protein>
    <submittedName>
        <fullName evidence="1">Uncharacterized protein</fullName>
    </submittedName>
</protein>
<gene>
    <name evidence="1" type="ORF">CY0110_15987</name>
</gene>
<reference evidence="1 2" key="1">
    <citation type="submission" date="2007-03" db="EMBL/GenBank/DDBJ databases">
        <authorList>
            <person name="Stal L."/>
            <person name="Ferriera S."/>
            <person name="Johnson J."/>
            <person name="Kravitz S."/>
            <person name="Beeson K."/>
            <person name="Sutton G."/>
            <person name="Rogers Y.-H."/>
            <person name="Friedman R."/>
            <person name="Frazier M."/>
            <person name="Venter J.C."/>
        </authorList>
    </citation>
    <scope>NUCLEOTIDE SEQUENCE [LARGE SCALE GENOMIC DNA]</scope>
    <source>
        <strain evidence="1 2">CCY0110</strain>
    </source>
</reference>
<dbReference type="EMBL" id="AAXW01000002">
    <property type="protein sequence ID" value="EAZ93311.1"/>
    <property type="molecule type" value="Genomic_DNA"/>
</dbReference>
<sequence>MSRISSPYTHRGSSGRSRLRVWRLSSMSSAQTSTAFCTTAWAVNCSFSRRIFPRVIREISIRSSII</sequence>
<evidence type="ECO:0000313" key="1">
    <source>
        <dbReference type="EMBL" id="EAZ93311.1"/>
    </source>
</evidence>
<evidence type="ECO:0000313" key="2">
    <source>
        <dbReference type="Proteomes" id="UP000003781"/>
    </source>
</evidence>